<dbReference type="Gene3D" id="3.40.50.300">
    <property type="entry name" value="P-loop containing nucleotide triphosphate hydrolases"/>
    <property type="match status" value="1"/>
</dbReference>
<feature type="transmembrane region" description="Helical" evidence="8">
    <location>
        <begin position="157"/>
        <end position="173"/>
    </location>
</feature>
<name>A0A518EN04_9BACT</name>
<dbReference type="Gene3D" id="1.20.1560.10">
    <property type="entry name" value="ABC transporter type 1, transmembrane domain"/>
    <property type="match status" value="1"/>
</dbReference>
<evidence type="ECO:0000256" key="7">
    <source>
        <dbReference type="ARBA" id="ARBA00023136"/>
    </source>
</evidence>
<dbReference type="PROSITE" id="PS50893">
    <property type="entry name" value="ABC_TRANSPORTER_2"/>
    <property type="match status" value="1"/>
</dbReference>
<dbReference type="InterPro" id="IPR003593">
    <property type="entry name" value="AAA+_ATPase"/>
</dbReference>
<keyword evidence="3 8" id="KW-0812">Transmembrane</keyword>
<feature type="domain" description="ABC transporter" evidence="9">
    <location>
        <begin position="332"/>
        <end position="566"/>
    </location>
</feature>
<evidence type="ECO:0000256" key="4">
    <source>
        <dbReference type="ARBA" id="ARBA00022741"/>
    </source>
</evidence>
<dbReference type="EMBL" id="CP036434">
    <property type="protein sequence ID" value="QDV05470.1"/>
    <property type="molecule type" value="Genomic_DNA"/>
</dbReference>
<evidence type="ECO:0000259" key="9">
    <source>
        <dbReference type="PROSITE" id="PS50893"/>
    </source>
</evidence>
<evidence type="ECO:0000256" key="2">
    <source>
        <dbReference type="ARBA" id="ARBA00022448"/>
    </source>
</evidence>
<dbReference type="AlphaFoldDB" id="A0A518EN04"/>
<dbReference type="InterPro" id="IPR036640">
    <property type="entry name" value="ABC1_TM_sf"/>
</dbReference>
<dbReference type="PANTHER" id="PTHR43394:SF1">
    <property type="entry name" value="ATP-BINDING CASSETTE SUB-FAMILY B MEMBER 10, MITOCHONDRIAL"/>
    <property type="match status" value="1"/>
</dbReference>
<evidence type="ECO:0000256" key="1">
    <source>
        <dbReference type="ARBA" id="ARBA00004651"/>
    </source>
</evidence>
<dbReference type="InterPro" id="IPR027417">
    <property type="entry name" value="P-loop_NTPase"/>
</dbReference>
<sequence>MGRVRLGAFYSVLNKLFDLAPPLLIGTAVAIVVEKEDSFVAKLGIEDPARQLTWLAVVTAVIWVAESIFEFLQKIVWRNLAQSVQHELRLDAYRHVQGLEMAFFEDEDTGQLMSVMNDDVNQLERFLDGGANSLIQLLTTVLAIGGIFFWLSPAVAWVAFLPMPFIIWGSILYQRKLQDRYKSVRTAVGELNADLAGNLGGIATIKSYAREEGEAERISARSDAYRTSNRAAITLSSAFSPLIRMFILAGFTATLLIGGNLALEGQLDAGSFSVLVFMTQRLLWPLTGLGETLDLYQRAMASTTRILDLVDRPSKIVGGSTVLGTDAVAGKLEMQGVVFAYPGHAPLFDGLDLTFPARSTTAIVGATGSGKSSITKLLLRFYDPGDGQVSIDGHDLRDLELRSLRRSIGLVSQDVFLFHGTIAANIAYARPDASEADIRQAAAAAELDDWIDTLPDGLQTIVGERGQKLSGGQRQRVSIARAVLKDPPILILDEATSAVDNETEAAIQRSMEHIAEDRTTIVIAHRLSTIRNADKILVLDKGRVVESGQHEELIAAGGLYAQLWAVQTGERPQEVEART</sequence>
<dbReference type="InterPro" id="IPR017871">
    <property type="entry name" value="ABC_transporter-like_CS"/>
</dbReference>
<feature type="transmembrane region" description="Helical" evidence="8">
    <location>
        <begin position="134"/>
        <end position="151"/>
    </location>
</feature>
<evidence type="ECO:0000259" key="10">
    <source>
        <dbReference type="PROSITE" id="PS50929"/>
    </source>
</evidence>
<feature type="domain" description="ABC transmembrane type-1" evidence="10">
    <location>
        <begin position="6"/>
        <end position="298"/>
    </location>
</feature>
<dbReference type="SUPFAM" id="SSF90123">
    <property type="entry name" value="ABC transporter transmembrane region"/>
    <property type="match status" value="1"/>
</dbReference>
<comment type="subcellular location">
    <subcellularLocation>
        <location evidence="1">Cell membrane</location>
        <topology evidence="1">Multi-pass membrane protein</topology>
    </subcellularLocation>
</comment>
<dbReference type="GO" id="GO:0005886">
    <property type="term" value="C:plasma membrane"/>
    <property type="evidence" value="ECO:0007669"/>
    <property type="project" value="UniProtKB-SubCell"/>
</dbReference>
<dbReference type="Pfam" id="PF00664">
    <property type="entry name" value="ABC_membrane"/>
    <property type="match status" value="1"/>
</dbReference>
<dbReference type="PROSITE" id="PS00211">
    <property type="entry name" value="ABC_TRANSPORTER_1"/>
    <property type="match status" value="1"/>
</dbReference>
<proteinExistence type="predicted"/>
<evidence type="ECO:0000313" key="11">
    <source>
        <dbReference type="EMBL" id="QDV05470.1"/>
    </source>
</evidence>
<evidence type="ECO:0000256" key="3">
    <source>
        <dbReference type="ARBA" id="ARBA00022692"/>
    </source>
</evidence>
<keyword evidence="12" id="KW-1185">Reference proteome</keyword>
<keyword evidence="2" id="KW-0813">Transport</keyword>
<dbReference type="PROSITE" id="PS50929">
    <property type="entry name" value="ABC_TM1F"/>
    <property type="match status" value="1"/>
</dbReference>
<dbReference type="SUPFAM" id="SSF52540">
    <property type="entry name" value="P-loop containing nucleoside triphosphate hydrolases"/>
    <property type="match status" value="1"/>
</dbReference>
<keyword evidence="6 8" id="KW-1133">Transmembrane helix</keyword>
<dbReference type="Pfam" id="PF00005">
    <property type="entry name" value="ABC_tran"/>
    <property type="match status" value="1"/>
</dbReference>
<dbReference type="FunFam" id="3.40.50.300:FF:000287">
    <property type="entry name" value="Multidrug ABC transporter ATP-binding protein"/>
    <property type="match status" value="1"/>
</dbReference>
<keyword evidence="7 8" id="KW-0472">Membrane</keyword>
<dbReference type="Proteomes" id="UP000320390">
    <property type="component" value="Chromosome"/>
</dbReference>
<dbReference type="GO" id="GO:0016887">
    <property type="term" value="F:ATP hydrolysis activity"/>
    <property type="evidence" value="ECO:0007669"/>
    <property type="project" value="InterPro"/>
</dbReference>
<evidence type="ECO:0000256" key="5">
    <source>
        <dbReference type="ARBA" id="ARBA00022840"/>
    </source>
</evidence>
<organism evidence="11 12">
    <name type="scientific">Saltatorellus ferox</name>
    <dbReference type="NCBI Taxonomy" id="2528018"/>
    <lineage>
        <taxon>Bacteria</taxon>
        <taxon>Pseudomonadati</taxon>
        <taxon>Planctomycetota</taxon>
        <taxon>Planctomycetia</taxon>
        <taxon>Planctomycetia incertae sedis</taxon>
        <taxon>Saltatorellus</taxon>
    </lineage>
</organism>
<dbReference type="InterPro" id="IPR039421">
    <property type="entry name" value="Type_1_exporter"/>
</dbReference>
<keyword evidence="4" id="KW-0547">Nucleotide-binding</keyword>
<accession>A0A518EN04</accession>
<reference evidence="11 12" key="1">
    <citation type="submission" date="2019-02" db="EMBL/GenBank/DDBJ databases">
        <title>Deep-cultivation of Planctomycetes and their phenomic and genomic characterization uncovers novel biology.</title>
        <authorList>
            <person name="Wiegand S."/>
            <person name="Jogler M."/>
            <person name="Boedeker C."/>
            <person name="Pinto D."/>
            <person name="Vollmers J."/>
            <person name="Rivas-Marin E."/>
            <person name="Kohn T."/>
            <person name="Peeters S.H."/>
            <person name="Heuer A."/>
            <person name="Rast P."/>
            <person name="Oberbeckmann S."/>
            <person name="Bunk B."/>
            <person name="Jeske O."/>
            <person name="Meyerdierks A."/>
            <person name="Storesund J.E."/>
            <person name="Kallscheuer N."/>
            <person name="Luecker S."/>
            <person name="Lage O.M."/>
            <person name="Pohl T."/>
            <person name="Merkel B.J."/>
            <person name="Hornburger P."/>
            <person name="Mueller R.-W."/>
            <person name="Bruemmer F."/>
            <person name="Labrenz M."/>
            <person name="Spormann A.M."/>
            <person name="Op den Camp H."/>
            <person name="Overmann J."/>
            <person name="Amann R."/>
            <person name="Jetten M.S.M."/>
            <person name="Mascher T."/>
            <person name="Medema M.H."/>
            <person name="Devos D.P."/>
            <person name="Kaster A.-K."/>
            <person name="Ovreas L."/>
            <person name="Rohde M."/>
            <person name="Galperin M.Y."/>
            <person name="Jogler C."/>
        </authorList>
    </citation>
    <scope>NUCLEOTIDE SEQUENCE [LARGE SCALE GENOMIC DNA]</scope>
    <source>
        <strain evidence="11 12">Poly30</strain>
    </source>
</reference>
<feature type="transmembrane region" description="Helical" evidence="8">
    <location>
        <begin position="242"/>
        <end position="263"/>
    </location>
</feature>
<evidence type="ECO:0000256" key="8">
    <source>
        <dbReference type="SAM" id="Phobius"/>
    </source>
</evidence>
<evidence type="ECO:0000256" key="6">
    <source>
        <dbReference type="ARBA" id="ARBA00022989"/>
    </source>
</evidence>
<dbReference type="PANTHER" id="PTHR43394">
    <property type="entry name" value="ATP-DEPENDENT PERMEASE MDL1, MITOCHONDRIAL"/>
    <property type="match status" value="1"/>
</dbReference>
<gene>
    <name evidence="11" type="ORF">Poly30_09680</name>
</gene>
<dbReference type="InterPro" id="IPR011527">
    <property type="entry name" value="ABC1_TM_dom"/>
</dbReference>
<dbReference type="CDD" id="cd18565">
    <property type="entry name" value="ABC_6TM_exporter_like"/>
    <property type="match status" value="1"/>
</dbReference>
<dbReference type="EC" id="3.6.3.-" evidence="11"/>
<protein>
    <submittedName>
        <fullName evidence="11">Multidrug export ATP-binding/permease protein</fullName>
        <ecNumber evidence="11">3.6.3.-</ecNumber>
    </submittedName>
</protein>
<dbReference type="InterPro" id="IPR003439">
    <property type="entry name" value="ABC_transporter-like_ATP-bd"/>
</dbReference>
<dbReference type="GO" id="GO:0015421">
    <property type="term" value="F:ABC-type oligopeptide transporter activity"/>
    <property type="evidence" value="ECO:0007669"/>
    <property type="project" value="TreeGrafter"/>
</dbReference>
<evidence type="ECO:0000313" key="12">
    <source>
        <dbReference type="Proteomes" id="UP000320390"/>
    </source>
</evidence>
<keyword evidence="5 11" id="KW-0067">ATP-binding</keyword>
<dbReference type="GO" id="GO:0005524">
    <property type="term" value="F:ATP binding"/>
    <property type="evidence" value="ECO:0007669"/>
    <property type="project" value="UniProtKB-KW"/>
</dbReference>
<dbReference type="SMART" id="SM00382">
    <property type="entry name" value="AAA"/>
    <property type="match status" value="1"/>
</dbReference>
<keyword evidence="11" id="KW-0378">Hydrolase</keyword>